<comment type="similarity">
    <text evidence="2">Belongs to the GST superfamily.</text>
</comment>
<dbReference type="InterPro" id="IPR010987">
    <property type="entry name" value="Glutathione-S-Trfase_C-like"/>
</dbReference>
<dbReference type="InterPro" id="IPR004045">
    <property type="entry name" value="Glutathione_S-Trfase_N"/>
</dbReference>
<dbReference type="Gene3D" id="3.40.30.10">
    <property type="entry name" value="Glutaredoxin"/>
    <property type="match status" value="1"/>
</dbReference>
<feature type="domain" description="GST C-terminal" evidence="4">
    <location>
        <begin position="56"/>
        <end position="136"/>
    </location>
</feature>
<dbReference type="GO" id="GO:0006749">
    <property type="term" value="P:glutathione metabolic process"/>
    <property type="evidence" value="ECO:0007669"/>
    <property type="project" value="InterPro"/>
</dbReference>
<comment type="function">
    <text evidence="2">Is involved in the conjugation of reduced glutathione to a wide number of exogenous and endogenous hydrophobic electrophiles.</text>
</comment>
<sequence length="136" mass="15365">MEEQRRSEAKMIKTPVALLDHKKVPVLPHGCRPPISESLIILSNVDEEWPNPPLLPSTKRAVAGFWADFVDRTFFPAAIKIWRNKVPGEELESGKKELLEALKKLEDFLGDRNFFGGDSFGLVDIALIPFASWTYS</sequence>
<keyword evidence="2" id="KW-0808">Transferase</keyword>
<feature type="domain" description="GST N-terminal" evidence="3">
    <location>
        <begin position="1"/>
        <end position="53"/>
    </location>
</feature>
<dbReference type="Proteomes" id="UP000775213">
    <property type="component" value="Unassembled WGS sequence"/>
</dbReference>
<accession>A0AAV7GMG1</accession>
<keyword evidence="2" id="KW-0963">Cytoplasm</keyword>
<dbReference type="EC" id="2.5.1.18" evidence="2"/>
<dbReference type="EMBL" id="JAGFBR010000013">
    <property type="protein sequence ID" value="KAH0457192.1"/>
    <property type="molecule type" value="Genomic_DNA"/>
</dbReference>
<dbReference type="AlphaFoldDB" id="A0AAV7GMG1"/>
<dbReference type="GO" id="GO:0004364">
    <property type="term" value="F:glutathione transferase activity"/>
    <property type="evidence" value="ECO:0007669"/>
    <property type="project" value="UniProtKB-UniRule"/>
</dbReference>
<evidence type="ECO:0000259" key="4">
    <source>
        <dbReference type="PROSITE" id="PS50405"/>
    </source>
</evidence>
<evidence type="ECO:0000313" key="6">
    <source>
        <dbReference type="Proteomes" id="UP000775213"/>
    </source>
</evidence>
<reference evidence="5 6" key="1">
    <citation type="journal article" date="2021" name="Hortic Res">
        <title>Chromosome-scale assembly of the Dendrobium chrysotoxum genome enhances the understanding of orchid evolution.</title>
        <authorList>
            <person name="Zhang Y."/>
            <person name="Zhang G.Q."/>
            <person name="Zhang D."/>
            <person name="Liu X.D."/>
            <person name="Xu X.Y."/>
            <person name="Sun W.H."/>
            <person name="Yu X."/>
            <person name="Zhu X."/>
            <person name="Wang Z.W."/>
            <person name="Zhao X."/>
            <person name="Zhong W.Y."/>
            <person name="Chen H."/>
            <person name="Yin W.L."/>
            <person name="Huang T."/>
            <person name="Niu S.C."/>
            <person name="Liu Z.J."/>
        </authorList>
    </citation>
    <scope>NUCLEOTIDE SEQUENCE [LARGE SCALE GENOMIC DNA]</scope>
    <source>
        <strain evidence="5">Lindl</strain>
    </source>
</reference>
<dbReference type="Pfam" id="PF13410">
    <property type="entry name" value="GST_C_2"/>
    <property type="match status" value="1"/>
</dbReference>
<dbReference type="SUPFAM" id="SSF47616">
    <property type="entry name" value="GST C-terminal domain-like"/>
    <property type="match status" value="1"/>
</dbReference>
<keyword evidence="6" id="KW-1185">Reference proteome</keyword>
<name>A0AAV7GMG1_DENCH</name>
<dbReference type="PROSITE" id="PS50405">
    <property type="entry name" value="GST_CTER"/>
    <property type="match status" value="1"/>
</dbReference>
<dbReference type="InterPro" id="IPR040079">
    <property type="entry name" value="Glutathione_S-Trfase"/>
</dbReference>
<dbReference type="CDD" id="cd03185">
    <property type="entry name" value="GST_C_Tau"/>
    <property type="match status" value="1"/>
</dbReference>
<dbReference type="InterPro" id="IPR036282">
    <property type="entry name" value="Glutathione-S-Trfase_C_sf"/>
</dbReference>
<evidence type="ECO:0000256" key="2">
    <source>
        <dbReference type="RuleBase" id="RU369102"/>
    </source>
</evidence>
<dbReference type="PANTHER" id="PTHR11260:SF781">
    <property type="entry name" value="GLUTATHIONE S-TRANSFERASE U19"/>
    <property type="match status" value="1"/>
</dbReference>
<comment type="subcellular location">
    <subcellularLocation>
        <location evidence="2">Cytoplasm</location>
        <location evidence="2">Cytosol</location>
    </subcellularLocation>
</comment>
<proteinExistence type="inferred from homology"/>
<dbReference type="InterPro" id="IPR045074">
    <property type="entry name" value="GST_C_Tau"/>
</dbReference>
<comment type="catalytic activity">
    <reaction evidence="1 2">
        <text>RX + glutathione = an S-substituted glutathione + a halide anion + H(+)</text>
        <dbReference type="Rhea" id="RHEA:16437"/>
        <dbReference type="ChEBI" id="CHEBI:15378"/>
        <dbReference type="ChEBI" id="CHEBI:16042"/>
        <dbReference type="ChEBI" id="CHEBI:17792"/>
        <dbReference type="ChEBI" id="CHEBI:57925"/>
        <dbReference type="ChEBI" id="CHEBI:90779"/>
        <dbReference type="EC" id="2.5.1.18"/>
    </reaction>
</comment>
<organism evidence="5 6">
    <name type="scientific">Dendrobium chrysotoxum</name>
    <name type="common">Orchid</name>
    <dbReference type="NCBI Taxonomy" id="161865"/>
    <lineage>
        <taxon>Eukaryota</taxon>
        <taxon>Viridiplantae</taxon>
        <taxon>Streptophyta</taxon>
        <taxon>Embryophyta</taxon>
        <taxon>Tracheophyta</taxon>
        <taxon>Spermatophyta</taxon>
        <taxon>Magnoliopsida</taxon>
        <taxon>Liliopsida</taxon>
        <taxon>Asparagales</taxon>
        <taxon>Orchidaceae</taxon>
        <taxon>Epidendroideae</taxon>
        <taxon>Malaxideae</taxon>
        <taxon>Dendrobiinae</taxon>
        <taxon>Dendrobium</taxon>
    </lineage>
</organism>
<evidence type="ECO:0000259" key="3">
    <source>
        <dbReference type="PROSITE" id="PS50404"/>
    </source>
</evidence>
<dbReference type="SFLD" id="SFLDS00019">
    <property type="entry name" value="Glutathione_Transferase_(cytos"/>
    <property type="match status" value="1"/>
</dbReference>
<dbReference type="Gene3D" id="1.20.1050.10">
    <property type="match status" value="1"/>
</dbReference>
<protein>
    <recommendedName>
        <fullName evidence="2">Glutathione S-transferase</fullName>
        <ecNumber evidence="2">2.5.1.18</ecNumber>
    </recommendedName>
</protein>
<dbReference type="PROSITE" id="PS50404">
    <property type="entry name" value="GST_NTER"/>
    <property type="match status" value="1"/>
</dbReference>
<dbReference type="PANTHER" id="PTHR11260">
    <property type="entry name" value="GLUTATHIONE S-TRANSFERASE, GST, SUPERFAMILY, GST DOMAIN CONTAINING"/>
    <property type="match status" value="1"/>
</dbReference>
<evidence type="ECO:0000313" key="5">
    <source>
        <dbReference type="EMBL" id="KAH0457192.1"/>
    </source>
</evidence>
<evidence type="ECO:0000256" key="1">
    <source>
        <dbReference type="ARBA" id="ARBA00047960"/>
    </source>
</evidence>
<dbReference type="GO" id="GO:0005829">
    <property type="term" value="C:cytosol"/>
    <property type="evidence" value="ECO:0007669"/>
    <property type="project" value="UniProtKB-SubCell"/>
</dbReference>
<dbReference type="InterPro" id="IPR045073">
    <property type="entry name" value="Omega/Tau-like"/>
</dbReference>
<gene>
    <name evidence="5" type="ORF">IEQ34_015099</name>
</gene>
<comment type="caution">
    <text evidence="5">The sequence shown here is derived from an EMBL/GenBank/DDBJ whole genome shotgun (WGS) entry which is preliminary data.</text>
</comment>